<dbReference type="Proteomes" id="UP001141434">
    <property type="component" value="Unassembled WGS sequence"/>
</dbReference>
<evidence type="ECO:0000313" key="2">
    <source>
        <dbReference type="EMBL" id="KAJ5111887.1"/>
    </source>
</evidence>
<accession>A0A9W9KNE0</accession>
<name>A0A9W9KNE0_9EURO</name>
<feature type="compositionally biased region" description="Polar residues" evidence="1">
    <location>
        <begin position="608"/>
        <end position="617"/>
    </location>
</feature>
<gene>
    <name evidence="2" type="ORF">NUU61_001517</name>
</gene>
<dbReference type="AlphaFoldDB" id="A0A9W9KNE0"/>
<proteinExistence type="predicted"/>
<dbReference type="RefSeq" id="XP_056515366.1">
    <property type="nucleotide sequence ID" value="XM_056652099.1"/>
</dbReference>
<dbReference type="GeneID" id="81391267"/>
<protein>
    <submittedName>
        <fullName evidence="2">Uncharacterized protein</fullName>
    </submittedName>
</protein>
<keyword evidence="3" id="KW-1185">Reference proteome</keyword>
<dbReference type="InterPro" id="IPR022198">
    <property type="entry name" value="DUF3723"/>
</dbReference>
<feature type="region of interest" description="Disordered" evidence="1">
    <location>
        <begin position="429"/>
        <end position="448"/>
    </location>
</feature>
<dbReference type="OrthoDB" id="4227485at2759"/>
<reference evidence="2" key="1">
    <citation type="submission" date="2022-11" db="EMBL/GenBank/DDBJ databases">
        <authorList>
            <person name="Petersen C."/>
        </authorList>
    </citation>
    <scope>NUCLEOTIDE SEQUENCE</scope>
    <source>
        <strain evidence="2">IBT 34128</strain>
    </source>
</reference>
<organism evidence="2 3">
    <name type="scientific">Penicillium alfredii</name>
    <dbReference type="NCBI Taxonomy" id="1506179"/>
    <lineage>
        <taxon>Eukaryota</taxon>
        <taxon>Fungi</taxon>
        <taxon>Dikarya</taxon>
        <taxon>Ascomycota</taxon>
        <taxon>Pezizomycotina</taxon>
        <taxon>Eurotiomycetes</taxon>
        <taxon>Eurotiomycetidae</taxon>
        <taxon>Eurotiales</taxon>
        <taxon>Aspergillaceae</taxon>
        <taxon>Penicillium</taxon>
    </lineage>
</organism>
<feature type="region of interest" description="Disordered" evidence="1">
    <location>
        <begin position="588"/>
        <end position="617"/>
    </location>
</feature>
<sequence length="756" mass="88181">MPHLSQTQVEMAERDLYAYRKSRFVRAARVDLSHLCFDPTFSRQMDDGENIHRLGKIMEIQGFLRLRQENHVPVIVSAFDWEHRMRLRDEAESLPWLEVDENYRLRAEDHQSLIDVAHRKLGPGNQWWVIDIYVTAGAENDEDSEEGRAEGTSHQNADVGVLHSEFVRSLQESYRNDRRPPDGLIYQKIRYYQGFLSGPRNKIAENQWWAALENVPRAKKRGYLRAFFRHPGFTQAFDALLPVEGIWADMSIGVLHKLKAMRCDEPILCYLQLIRRTFHDLIGGSDLLPQVDATTVRMLTSRAPKVSEQDLKFLDREMKKGDLFRKIQDPQQRNDIWERLKNIEYPIPTLKTFFKDIHYLEVGRSVMQNLFVPDPEHKVTIDIGVGGQYDTVVPMSIPFRQHMIRHDLYDLWRFSLQYGFEMTDHQRRVPRKKVEIQDEPRPPRQSTHLDRSVLWQHFYWLARRHGFSVPFTDGTQSEPVNLPYQAPCDYPEGSEDDLALSRRYGKPFTDSTDADRFALSRESLGQPWEIRRVTAGFVRRSVFRAFFRYLSSGSPDSPPLAPSDDFPGPENVPSEVILEEMDIQPDETISHTTFPHGDNADSAGPAPSTHQLDPSSVSQTTLLDNQMPMYFAMRLFLPTQPRQDLTLPNSHPVLNQFFKGLEDHNFHISNPNDPNEYGRGYPWEDCYQWYVEHPSSALEATFIGVSCERYGLPIDNSRKKRKRTDGQADLENARRWLRENWLRWGIRVNNSWDLDQ</sequence>
<evidence type="ECO:0000256" key="1">
    <source>
        <dbReference type="SAM" id="MobiDB-lite"/>
    </source>
</evidence>
<dbReference type="Pfam" id="PF12520">
    <property type="entry name" value="DUF3723"/>
    <property type="match status" value="1"/>
</dbReference>
<reference evidence="2" key="2">
    <citation type="journal article" date="2023" name="IMA Fungus">
        <title>Comparative genomic study of the Penicillium genus elucidates a diverse pangenome and 15 lateral gene transfer events.</title>
        <authorList>
            <person name="Petersen C."/>
            <person name="Sorensen T."/>
            <person name="Nielsen M.R."/>
            <person name="Sondergaard T.E."/>
            <person name="Sorensen J.L."/>
            <person name="Fitzpatrick D.A."/>
            <person name="Frisvad J.C."/>
            <person name="Nielsen K.L."/>
        </authorList>
    </citation>
    <scope>NUCLEOTIDE SEQUENCE</scope>
    <source>
        <strain evidence="2">IBT 34128</strain>
    </source>
</reference>
<evidence type="ECO:0000313" key="3">
    <source>
        <dbReference type="Proteomes" id="UP001141434"/>
    </source>
</evidence>
<comment type="caution">
    <text evidence="2">The sequence shown here is derived from an EMBL/GenBank/DDBJ whole genome shotgun (WGS) entry which is preliminary data.</text>
</comment>
<dbReference type="EMBL" id="JAPMSZ010000002">
    <property type="protein sequence ID" value="KAJ5111887.1"/>
    <property type="molecule type" value="Genomic_DNA"/>
</dbReference>